<evidence type="ECO:0000313" key="1">
    <source>
        <dbReference type="EMBL" id="KRY43806.1"/>
    </source>
</evidence>
<keyword evidence="2" id="KW-1185">Reference proteome</keyword>
<reference evidence="1 2" key="1">
    <citation type="submission" date="2015-01" db="EMBL/GenBank/DDBJ databases">
        <title>Evolution of Trichinella species and genotypes.</title>
        <authorList>
            <person name="Korhonen P.K."/>
            <person name="Edoardo P."/>
            <person name="Giuseppe L.R."/>
            <person name="Gasser R.B."/>
        </authorList>
    </citation>
    <scope>NUCLEOTIDE SEQUENCE [LARGE SCALE GENOMIC DNA]</scope>
    <source>
        <strain evidence="1">ISS120</strain>
    </source>
</reference>
<accession>A0A0V1C435</accession>
<protein>
    <submittedName>
        <fullName evidence="1">Uncharacterized protein</fullName>
    </submittedName>
</protein>
<gene>
    <name evidence="1" type="ORF">T03_9440</name>
</gene>
<comment type="caution">
    <text evidence="1">The sequence shown here is derived from an EMBL/GenBank/DDBJ whole genome shotgun (WGS) entry which is preliminary data.</text>
</comment>
<organism evidence="1 2">
    <name type="scientific">Trichinella britovi</name>
    <name type="common">Parasitic roundworm</name>
    <dbReference type="NCBI Taxonomy" id="45882"/>
    <lineage>
        <taxon>Eukaryota</taxon>
        <taxon>Metazoa</taxon>
        <taxon>Ecdysozoa</taxon>
        <taxon>Nematoda</taxon>
        <taxon>Enoplea</taxon>
        <taxon>Dorylaimia</taxon>
        <taxon>Trichinellida</taxon>
        <taxon>Trichinellidae</taxon>
        <taxon>Trichinella</taxon>
    </lineage>
</organism>
<dbReference type="EMBL" id="JYDI01000887">
    <property type="protein sequence ID" value="KRY43806.1"/>
    <property type="molecule type" value="Genomic_DNA"/>
</dbReference>
<evidence type="ECO:0000313" key="2">
    <source>
        <dbReference type="Proteomes" id="UP000054653"/>
    </source>
</evidence>
<sequence length="56" mass="6242">MMEDKGSSCLTPLRITIDQLIPGQRYFSSGLVESVSGAPSRRPWQSRALLCKFLLT</sequence>
<dbReference type="AlphaFoldDB" id="A0A0V1C435"/>
<proteinExistence type="predicted"/>
<dbReference type="Proteomes" id="UP000054653">
    <property type="component" value="Unassembled WGS sequence"/>
</dbReference>
<name>A0A0V1C435_TRIBR</name>